<dbReference type="Proteomes" id="UP001165960">
    <property type="component" value="Unassembled WGS sequence"/>
</dbReference>
<sequence>MGFTPELATPWIDQKAPHTMQRNSPLRSHQKKQWKTILPEAEAAGEFSKKNFTPEAAIEWYDLGASPDKASIFTVGGWNLMTVTNWLHTNHLTYHEIHKYINPTICPAVAIKWKLQGFPFRSKTMGKHTSPGGACNVNV</sequence>
<gene>
    <name evidence="1" type="ORF">DSO57_1012966</name>
</gene>
<name>A0ACC2TGM4_9FUNG</name>
<organism evidence="1 2">
    <name type="scientific">Entomophthora muscae</name>
    <dbReference type="NCBI Taxonomy" id="34485"/>
    <lineage>
        <taxon>Eukaryota</taxon>
        <taxon>Fungi</taxon>
        <taxon>Fungi incertae sedis</taxon>
        <taxon>Zoopagomycota</taxon>
        <taxon>Entomophthoromycotina</taxon>
        <taxon>Entomophthoromycetes</taxon>
        <taxon>Entomophthorales</taxon>
        <taxon>Entomophthoraceae</taxon>
        <taxon>Entomophthora</taxon>
    </lineage>
</organism>
<comment type="caution">
    <text evidence="1">The sequence shown here is derived from an EMBL/GenBank/DDBJ whole genome shotgun (WGS) entry which is preliminary data.</text>
</comment>
<proteinExistence type="predicted"/>
<evidence type="ECO:0000313" key="2">
    <source>
        <dbReference type="Proteomes" id="UP001165960"/>
    </source>
</evidence>
<keyword evidence="2" id="KW-1185">Reference proteome</keyword>
<protein>
    <submittedName>
        <fullName evidence="1">Uncharacterized protein</fullName>
    </submittedName>
</protein>
<dbReference type="EMBL" id="QTSX02002887">
    <property type="protein sequence ID" value="KAJ9073745.1"/>
    <property type="molecule type" value="Genomic_DNA"/>
</dbReference>
<reference evidence="1" key="1">
    <citation type="submission" date="2022-04" db="EMBL/GenBank/DDBJ databases">
        <title>Genome of the entomopathogenic fungus Entomophthora muscae.</title>
        <authorList>
            <person name="Elya C."/>
            <person name="Lovett B.R."/>
            <person name="Lee E."/>
            <person name="Macias A.M."/>
            <person name="Hajek A.E."/>
            <person name="De Bivort B.L."/>
            <person name="Kasson M.T."/>
            <person name="De Fine Licht H.H."/>
            <person name="Stajich J.E."/>
        </authorList>
    </citation>
    <scope>NUCLEOTIDE SEQUENCE</scope>
    <source>
        <strain evidence="1">Berkeley</strain>
    </source>
</reference>
<accession>A0ACC2TGM4</accession>
<evidence type="ECO:0000313" key="1">
    <source>
        <dbReference type="EMBL" id="KAJ9073745.1"/>
    </source>
</evidence>